<dbReference type="PROSITE" id="PS50943">
    <property type="entry name" value="HTH_CROC1"/>
    <property type="match status" value="1"/>
</dbReference>
<dbReference type="Pfam" id="PF00356">
    <property type="entry name" value="LacI"/>
    <property type="match status" value="1"/>
</dbReference>
<dbReference type="InterPro" id="IPR001387">
    <property type="entry name" value="Cro/C1-type_HTH"/>
</dbReference>
<dbReference type="InterPro" id="IPR010982">
    <property type="entry name" value="Lambda_DNA-bd_dom_sf"/>
</dbReference>
<protein>
    <submittedName>
        <fullName evidence="7">LacI family transcriptional regulator</fullName>
    </submittedName>
</protein>
<evidence type="ECO:0000256" key="1">
    <source>
        <dbReference type="ARBA" id="ARBA00023015"/>
    </source>
</evidence>
<dbReference type="AlphaFoldDB" id="A0A831X1K2"/>
<dbReference type="GO" id="GO:0003700">
    <property type="term" value="F:DNA-binding transcription factor activity"/>
    <property type="evidence" value="ECO:0007669"/>
    <property type="project" value="TreeGrafter"/>
</dbReference>
<dbReference type="Gene3D" id="3.40.50.2300">
    <property type="match status" value="2"/>
</dbReference>
<evidence type="ECO:0000256" key="3">
    <source>
        <dbReference type="ARBA" id="ARBA00023163"/>
    </source>
</evidence>
<evidence type="ECO:0000313" key="7">
    <source>
        <dbReference type="EMBL" id="HEG91436.1"/>
    </source>
</evidence>
<feature type="domain" description="HTH lacI-type" evidence="5">
    <location>
        <begin position="28"/>
        <end position="83"/>
    </location>
</feature>
<accession>A0A831X1K2</accession>
<dbReference type="CDD" id="cd01392">
    <property type="entry name" value="HTH_LacI"/>
    <property type="match status" value="1"/>
</dbReference>
<evidence type="ECO:0000259" key="6">
    <source>
        <dbReference type="PROSITE" id="PS50943"/>
    </source>
</evidence>
<dbReference type="PROSITE" id="PS50932">
    <property type="entry name" value="HTH_LACI_2"/>
    <property type="match status" value="1"/>
</dbReference>
<organism evidence="7">
    <name type="scientific">Thermorudis peleae</name>
    <dbReference type="NCBI Taxonomy" id="1382356"/>
    <lineage>
        <taxon>Bacteria</taxon>
        <taxon>Pseudomonadati</taxon>
        <taxon>Thermomicrobiota</taxon>
        <taxon>Thermomicrobia</taxon>
        <taxon>Thermomicrobia incertae sedis</taxon>
        <taxon>Thermorudis</taxon>
    </lineage>
</organism>
<dbReference type="Gene3D" id="1.10.260.40">
    <property type="entry name" value="lambda repressor-like DNA-binding domains"/>
    <property type="match status" value="1"/>
</dbReference>
<dbReference type="PANTHER" id="PTHR30146">
    <property type="entry name" value="LACI-RELATED TRANSCRIPTIONAL REPRESSOR"/>
    <property type="match status" value="1"/>
</dbReference>
<keyword evidence="2" id="KW-0238">DNA-binding</keyword>
<dbReference type="Pfam" id="PF13377">
    <property type="entry name" value="Peripla_BP_3"/>
    <property type="match status" value="1"/>
</dbReference>
<sequence>MSLALLYDGYTGSVERGGRRRIMRSKHVTVRQVAREAGVSVATVSHYLNGRYSEMSAATRERVQATIERLGYRPNELARSLARRRTATIGLIISSLTNSLYPLVILGAEAACRRAEYSLLLADAPDVESERRAVDLMRRKQVDGLILFSISLIGIANEHLFRAQAEGTPVVVINRDLPAEAPISQIQFDNFRGAYLATKHLIELGHRRIAHITHPLNRFTAISRRAGYTAALAEAGLEHDPSLVVSGDYSFESGYEATRSLLERQPSAVFVGSDAMAAGALRALRDTGREVPRDLSLVAFGNPDYIRYSTPALTTVDLPIAEAGAIAVELLLERIGEPEAPAQTRVLQPKLLIRETTAPPQPRRKEVGEQP</sequence>
<dbReference type="InterPro" id="IPR046335">
    <property type="entry name" value="LacI/GalR-like_sensor"/>
</dbReference>
<dbReference type="EMBL" id="DSIY01000200">
    <property type="protein sequence ID" value="HEG91436.1"/>
    <property type="molecule type" value="Genomic_DNA"/>
</dbReference>
<dbReference type="GO" id="GO:0000976">
    <property type="term" value="F:transcription cis-regulatory region binding"/>
    <property type="evidence" value="ECO:0007669"/>
    <property type="project" value="TreeGrafter"/>
</dbReference>
<feature type="domain" description="HTH cro/C1-type" evidence="6">
    <location>
        <begin position="20"/>
        <end position="77"/>
    </location>
</feature>
<reference evidence="7" key="1">
    <citation type="journal article" date="2020" name="mSystems">
        <title>Genome- and Community-Level Interaction Insights into Carbon Utilization and Element Cycling Functions of Hydrothermarchaeota in Hydrothermal Sediment.</title>
        <authorList>
            <person name="Zhou Z."/>
            <person name="Liu Y."/>
            <person name="Xu W."/>
            <person name="Pan J."/>
            <person name="Luo Z.H."/>
            <person name="Li M."/>
        </authorList>
    </citation>
    <scope>NUCLEOTIDE SEQUENCE [LARGE SCALE GENOMIC DNA]</scope>
    <source>
        <strain evidence="7">SpSt-210</strain>
    </source>
</reference>
<evidence type="ECO:0000256" key="4">
    <source>
        <dbReference type="SAM" id="MobiDB-lite"/>
    </source>
</evidence>
<dbReference type="SUPFAM" id="SSF47413">
    <property type="entry name" value="lambda repressor-like DNA-binding domains"/>
    <property type="match status" value="1"/>
</dbReference>
<dbReference type="SUPFAM" id="SSF53822">
    <property type="entry name" value="Periplasmic binding protein-like I"/>
    <property type="match status" value="1"/>
</dbReference>
<comment type="caution">
    <text evidence="7">The sequence shown here is derived from an EMBL/GenBank/DDBJ whole genome shotgun (WGS) entry which is preliminary data.</text>
</comment>
<gene>
    <name evidence="7" type="ORF">ENP34_08335</name>
</gene>
<evidence type="ECO:0000259" key="5">
    <source>
        <dbReference type="PROSITE" id="PS50932"/>
    </source>
</evidence>
<dbReference type="CDD" id="cd06267">
    <property type="entry name" value="PBP1_LacI_sugar_binding-like"/>
    <property type="match status" value="1"/>
</dbReference>
<evidence type="ECO:0000256" key="2">
    <source>
        <dbReference type="ARBA" id="ARBA00023125"/>
    </source>
</evidence>
<proteinExistence type="predicted"/>
<feature type="region of interest" description="Disordered" evidence="4">
    <location>
        <begin position="352"/>
        <end position="371"/>
    </location>
</feature>
<dbReference type="SMART" id="SM00354">
    <property type="entry name" value="HTH_LACI"/>
    <property type="match status" value="1"/>
</dbReference>
<keyword evidence="1" id="KW-0805">Transcription regulation</keyword>
<keyword evidence="3" id="KW-0804">Transcription</keyword>
<dbReference type="InterPro" id="IPR028082">
    <property type="entry name" value="Peripla_BP_I"/>
</dbReference>
<name>A0A831X1K2_9BACT</name>
<dbReference type="PANTHER" id="PTHR30146:SF109">
    <property type="entry name" value="HTH-TYPE TRANSCRIPTIONAL REGULATOR GALS"/>
    <property type="match status" value="1"/>
</dbReference>
<dbReference type="InterPro" id="IPR000843">
    <property type="entry name" value="HTH_LacI"/>
</dbReference>